<evidence type="ECO:0000256" key="1">
    <source>
        <dbReference type="SAM" id="Phobius"/>
    </source>
</evidence>
<feature type="transmembrane region" description="Helical" evidence="1">
    <location>
        <begin position="12"/>
        <end position="41"/>
    </location>
</feature>
<proteinExistence type="predicted"/>
<dbReference type="Proteomes" id="UP001209535">
    <property type="component" value="Unassembled WGS sequence"/>
</dbReference>
<keyword evidence="1" id="KW-1133">Transmembrane helix</keyword>
<dbReference type="EMBL" id="JAOVQO010000009">
    <property type="protein sequence ID" value="MCU9848609.1"/>
    <property type="molecule type" value="Genomic_DNA"/>
</dbReference>
<gene>
    <name evidence="2" type="ORF">OEZ60_11360</name>
</gene>
<evidence type="ECO:0000313" key="2">
    <source>
        <dbReference type="EMBL" id="MCU9848609.1"/>
    </source>
</evidence>
<keyword evidence="1" id="KW-0472">Membrane</keyword>
<feature type="transmembrane region" description="Helical" evidence="1">
    <location>
        <begin position="47"/>
        <end position="68"/>
    </location>
</feature>
<accession>A0ABT2X3T1</accession>
<comment type="caution">
    <text evidence="2">The sequence shown here is derived from an EMBL/GenBank/DDBJ whole genome shotgun (WGS) entry which is preliminary data.</text>
</comment>
<sequence>MKNLRALWRGELGLDAAFWTWAVLGGLLVNVTTSILFLALMTLDQPLPALLVGYGFSLPYNLVALVGVWRSAARYDGPGLHADLARVATVILMTILSLT</sequence>
<keyword evidence="1" id="KW-0812">Transmembrane</keyword>
<protein>
    <recommendedName>
        <fullName evidence="4">GtrA-like protein</fullName>
    </recommendedName>
</protein>
<keyword evidence="3" id="KW-1185">Reference proteome</keyword>
<name>A0ABT2X3T1_9RHOB</name>
<evidence type="ECO:0008006" key="4">
    <source>
        <dbReference type="Google" id="ProtNLM"/>
    </source>
</evidence>
<reference evidence="2 3" key="1">
    <citation type="submission" date="2022-10" db="EMBL/GenBank/DDBJ databases">
        <title>Defluviimonas sp. nov., isolated from ocean surface sediments.</title>
        <authorList>
            <person name="He W."/>
            <person name="Wang L."/>
            <person name="Zhang D.-F."/>
        </authorList>
    </citation>
    <scope>NUCLEOTIDE SEQUENCE [LARGE SCALE GENOMIC DNA]</scope>
    <source>
        <strain evidence="2 3">WL0024</strain>
    </source>
</reference>
<organism evidence="2 3">
    <name type="scientific">Albidovulum salinarum</name>
    <dbReference type="NCBI Taxonomy" id="2984153"/>
    <lineage>
        <taxon>Bacteria</taxon>
        <taxon>Pseudomonadati</taxon>
        <taxon>Pseudomonadota</taxon>
        <taxon>Alphaproteobacteria</taxon>
        <taxon>Rhodobacterales</taxon>
        <taxon>Paracoccaceae</taxon>
        <taxon>Albidovulum</taxon>
    </lineage>
</organism>
<evidence type="ECO:0000313" key="3">
    <source>
        <dbReference type="Proteomes" id="UP001209535"/>
    </source>
</evidence>
<dbReference type="RefSeq" id="WP_263336118.1">
    <property type="nucleotide sequence ID" value="NZ_JAOVQO010000009.1"/>
</dbReference>